<dbReference type="InterPro" id="IPR032675">
    <property type="entry name" value="LRR_dom_sf"/>
</dbReference>
<name>A0A9Q0J1Y1_9ROSI</name>
<sequence length="167" mass="18285">MLLVFSCLEDSVSHFFHKLIAGTAVAGDSLDTDREVLLELKSFLEHDNPVNPGLRILLTSSLALTALSFLDLSWNTFGGAIPIDLSNCQSLVYLNLSHNILEGELNLTALSSLEILDLSVNRIFGEIQFSFPTICHRLIVANISANNLDVELIELKQDETKSVLCGA</sequence>
<protein>
    <submittedName>
        <fullName evidence="4">Uncharacterized protein</fullName>
    </submittedName>
</protein>
<keyword evidence="5" id="KW-1185">Reference proteome</keyword>
<reference evidence="4" key="2">
    <citation type="journal article" date="2023" name="Plants (Basel)">
        <title>Annotation of the Turnera subulata (Passifloraceae) Draft Genome Reveals the S-Locus Evolved after the Divergence of Turneroideae from Passifloroideae in a Stepwise Manner.</title>
        <authorList>
            <person name="Henning P.M."/>
            <person name="Roalson E.H."/>
            <person name="Mir W."/>
            <person name="McCubbin A.G."/>
            <person name="Shore J.S."/>
        </authorList>
    </citation>
    <scope>NUCLEOTIDE SEQUENCE</scope>
    <source>
        <strain evidence="4">F60SS</strain>
    </source>
</reference>
<dbReference type="OrthoDB" id="676979at2759"/>
<proteinExistence type="predicted"/>
<dbReference type="Pfam" id="PF00560">
    <property type="entry name" value="LRR_1"/>
    <property type="match status" value="2"/>
</dbReference>
<comment type="subcellular location">
    <subcellularLocation>
        <location evidence="1">Membrane</location>
        <topology evidence="1">Single-pass type I membrane protein</topology>
    </subcellularLocation>
</comment>
<dbReference type="PANTHER" id="PTHR48053">
    <property type="entry name" value="LEUCINE RICH REPEAT FAMILY PROTEIN, EXPRESSED"/>
    <property type="match status" value="1"/>
</dbReference>
<keyword evidence="3" id="KW-0675">Receptor</keyword>
<accession>A0A9Q0J1Y1</accession>
<evidence type="ECO:0000256" key="1">
    <source>
        <dbReference type="ARBA" id="ARBA00004479"/>
    </source>
</evidence>
<dbReference type="PRINTS" id="PR00019">
    <property type="entry name" value="LEURICHRPT"/>
</dbReference>
<evidence type="ECO:0000256" key="2">
    <source>
        <dbReference type="ARBA" id="ARBA00022729"/>
    </source>
</evidence>
<reference evidence="4" key="1">
    <citation type="submission" date="2022-02" db="EMBL/GenBank/DDBJ databases">
        <authorList>
            <person name="Henning P.M."/>
            <person name="McCubbin A.G."/>
            <person name="Shore J.S."/>
        </authorList>
    </citation>
    <scope>NUCLEOTIDE SEQUENCE</scope>
    <source>
        <strain evidence="4">F60SS</strain>
        <tissue evidence="4">Leaves</tissue>
    </source>
</reference>
<gene>
    <name evidence="4" type="ORF">Tsubulata_015030</name>
</gene>
<evidence type="ECO:0000313" key="4">
    <source>
        <dbReference type="EMBL" id="KAJ4824685.1"/>
    </source>
</evidence>
<evidence type="ECO:0000313" key="5">
    <source>
        <dbReference type="Proteomes" id="UP001141552"/>
    </source>
</evidence>
<dbReference type="EMBL" id="JAKUCV010007115">
    <property type="protein sequence ID" value="KAJ4824685.1"/>
    <property type="molecule type" value="Genomic_DNA"/>
</dbReference>
<comment type="caution">
    <text evidence="4">The sequence shown here is derived from an EMBL/GenBank/DDBJ whole genome shotgun (WGS) entry which is preliminary data.</text>
</comment>
<dbReference type="PANTHER" id="PTHR48053:SF71">
    <property type="entry name" value="LEUCINE RICH REPEAT FAMILY PROTEIN, EXPRESSED"/>
    <property type="match status" value="1"/>
</dbReference>
<dbReference type="AlphaFoldDB" id="A0A9Q0J1Y1"/>
<organism evidence="4 5">
    <name type="scientific">Turnera subulata</name>
    <dbReference type="NCBI Taxonomy" id="218843"/>
    <lineage>
        <taxon>Eukaryota</taxon>
        <taxon>Viridiplantae</taxon>
        <taxon>Streptophyta</taxon>
        <taxon>Embryophyta</taxon>
        <taxon>Tracheophyta</taxon>
        <taxon>Spermatophyta</taxon>
        <taxon>Magnoliopsida</taxon>
        <taxon>eudicotyledons</taxon>
        <taxon>Gunneridae</taxon>
        <taxon>Pentapetalae</taxon>
        <taxon>rosids</taxon>
        <taxon>fabids</taxon>
        <taxon>Malpighiales</taxon>
        <taxon>Passifloraceae</taxon>
        <taxon>Turnera</taxon>
    </lineage>
</organism>
<keyword evidence="2" id="KW-0732">Signal</keyword>
<dbReference type="InterPro" id="IPR051716">
    <property type="entry name" value="Plant_RL_S/T_kinase"/>
</dbReference>
<dbReference type="Proteomes" id="UP001141552">
    <property type="component" value="Unassembled WGS sequence"/>
</dbReference>
<dbReference type="GO" id="GO:0016020">
    <property type="term" value="C:membrane"/>
    <property type="evidence" value="ECO:0007669"/>
    <property type="project" value="UniProtKB-SubCell"/>
</dbReference>
<evidence type="ECO:0000256" key="3">
    <source>
        <dbReference type="ARBA" id="ARBA00023170"/>
    </source>
</evidence>
<dbReference type="Gene3D" id="3.80.10.10">
    <property type="entry name" value="Ribonuclease Inhibitor"/>
    <property type="match status" value="1"/>
</dbReference>
<dbReference type="InterPro" id="IPR001611">
    <property type="entry name" value="Leu-rich_rpt"/>
</dbReference>
<dbReference type="SUPFAM" id="SSF52058">
    <property type="entry name" value="L domain-like"/>
    <property type="match status" value="1"/>
</dbReference>